<evidence type="ECO:0000313" key="4">
    <source>
        <dbReference type="Proteomes" id="UP000315434"/>
    </source>
</evidence>
<dbReference type="InterPro" id="IPR002656">
    <property type="entry name" value="Acyl_transf_3_dom"/>
</dbReference>
<dbReference type="OrthoDB" id="9796461at2"/>
<organism evidence="3 4">
    <name type="scientific">Rhizobium rhizogenes</name>
    <name type="common">Agrobacterium rhizogenes</name>
    <dbReference type="NCBI Taxonomy" id="359"/>
    <lineage>
        <taxon>Bacteria</taxon>
        <taxon>Pseudomonadati</taxon>
        <taxon>Pseudomonadota</taxon>
        <taxon>Alphaproteobacteria</taxon>
        <taxon>Hyphomicrobiales</taxon>
        <taxon>Rhizobiaceae</taxon>
        <taxon>Rhizobium/Agrobacterium group</taxon>
        <taxon>Rhizobium</taxon>
    </lineage>
</organism>
<feature type="transmembrane region" description="Helical" evidence="1">
    <location>
        <begin position="45"/>
        <end position="65"/>
    </location>
</feature>
<feature type="transmembrane region" description="Helical" evidence="1">
    <location>
        <begin position="162"/>
        <end position="181"/>
    </location>
</feature>
<feature type="transmembrane region" description="Helical" evidence="1">
    <location>
        <begin position="86"/>
        <end position="104"/>
    </location>
</feature>
<dbReference type="Pfam" id="PF01757">
    <property type="entry name" value="Acyl_transf_3"/>
    <property type="match status" value="1"/>
</dbReference>
<evidence type="ECO:0000313" key="3">
    <source>
        <dbReference type="EMBL" id="TRA99517.1"/>
    </source>
</evidence>
<proteinExistence type="predicted"/>
<evidence type="ECO:0000256" key="1">
    <source>
        <dbReference type="SAM" id="Phobius"/>
    </source>
</evidence>
<evidence type="ECO:0000259" key="2">
    <source>
        <dbReference type="Pfam" id="PF01757"/>
    </source>
</evidence>
<feature type="transmembrane region" description="Helical" evidence="1">
    <location>
        <begin position="225"/>
        <end position="242"/>
    </location>
</feature>
<accession>A0A546XFP4</accession>
<dbReference type="PANTHER" id="PTHR23028">
    <property type="entry name" value="ACETYLTRANSFERASE"/>
    <property type="match status" value="1"/>
</dbReference>
<feature type="transmembrane region" description="Helical" evidence="1">
    <location>
        <begin position="286"/>
        <end position="307"/>
    </location>
</feature>
<protein>
    <submittedName>
        <fullName evidence="3">Acyltransferase</fullName>
    </submittedName>
</protein>
<name>A0A546XFP4_RHIRH</name>
<feature type="transmembrane region" description="Helical" evidence="1">
    <location>
        <begin position="248"/>
        <end position="265"/>
    </location>
</feature>
<feature type="transmembrane region" description="Helical" evidence="1">
    <location>
        <begin position="193"/>
        <end position="213"/>
    </location>
</feature>
<keyword evidence="1" id="KW-0812">Transmembrane</keyword>
<dbReference type="InterPro" id="IPR050879">
    <property type="entry name" value="Acyltransferase_3"/>
</dbReference>
<dbReference type="GO" id="GO:0016747">
    <property type="term" value="F:acyltransferase activity, transferring groups other than amino-acyl groups"/>
    <property type="evidence" value="ECO:0007669"/>
    <property type="project" value="InterPro"/>
</dbReference>
<dbReference type="AlphaFoldDB" id="A0A546XFP4"/>
<feature type="domain" description="Acyltransferase 3" evidence="2">
    <location>
        <begin position="14"/>
        <end position="325"/>
    </location>
</feature>
<dbReference type="EMBL" id="SGNY01000004">
    <property type="protein sequence ID" value="TRA99517.1"/>
    <property type="molecule type" value="Genomic_DNA"/>
</dbReference>
<keyword evidence="1" id="KW-1133">Transmembrane helix</keyword>
<keyword evidence="3" id="KW-0808">Transferase</keyword>
<reference evidence="3 4" key="1">
    <citation type="journal article" date="2019" name="Appl. Microbiol. Biotechnol.">
        <title>Differential efficiency of wild type rhizogenic strains for rol gene transformation of plants.</title>
        <authorList>
            <person name="Desmet S."/>
            <person name="De Keyser E."/>
            <person name="Van Vaerenbergh J."/>
            <person name="Baeyen S."/>
            <person name="Van Huylenbroeck J."/>
            <person name="Geelen D."/>
            <person name="Dhooghe E."/>
        </authorList>
    </citation>
    <scope>NUCLEOTIDE SEQUENCE [LARGE SCALE GENOMIC DNA]</scope>
    <source>
        <strain evidence="3 4">GBBC3284</strain>
    </source>
</reference>
<keyword evidence="1" id="KW-0472">Membrane</keyword>
<dbReference type="PANTHER" id="PTHR23028:SF134">
    <property type="entry name" value="PUTATIVE (AFU_ORTHOLOGUE AFUA_4G08520)-RELATED"/>
    <property type="match status" value="1"/>
</dbReference>
<comment type="caution">
    <text evidence="3">The sequence shown here is derived from an EMBL/GenBank/DDBJ whole genome shotgun (WGS) entry which is preliminary data.</text>
</comment>
<feature type="transmembrane region" description="Helical" evidence="1">
    <location>
        <begin position="138"/>
        <end position="157"/>
    </location>
</feature>
<dbReference type="Proteomes" id="UP000315434">
    <property type="component" value="Unassembled WGS sequence"/>
</dbReference>
<keyword evidence="3" id="KW-0012">Acyltransferase</keyword>
<feature type="transmembrane region" description="Helical" evidence="1">
    <location>
        <begin position="313"/>
        <end position="333"/>
    </location>
</feature>
<sequence length="358" mass="41470">METRSTEMSRFIMLDFYRFIAAIGVVLFHVNIIDIRAKSIIDVGSFGIFVDFFFMLSGFVLFHNYKDLKLGIANYYTFLVRRVARIYPLHIATMVVMILMPVMLSFQSAVEYREIIVNIFLVQAWGLEDKLTLNNPSWSISAEFFCYLLFPFIVVLIRNVKIYVSAPLVLIVFYMFSRPWLPIWEQSGGMYGANYDFGMLRALPSFLLGCLTYKIYQQVRILNSLFLYLGLSTFFLAAWWMFRLSNPNYIMVLLAFSMLSTALGERSISYSRRTASVLSKAGDCSYAIYMIHAILFVTLFRALWQALGEPIEFLLPYLSLATIFLIFMSHLVFKWFEKPARNFINSSLAPQPALRMAN</sequence>
<feature type="transmembrane region" description="Helical" evidence="1">
    <location>
        <begin position="12"/>
        <end position="33"/>
    </location>
</feature>
<gene>
    <name evidence="3" type="ORF">EXN68_13625</name>
</gene>